<dbReference type="PANTHER" id="PTHR31099:SF41">
    <property type="entry name" value="TRANSPOSASE (PUTATIVE), GYPSY TYPE-RELATED"/>
    <property type="match status" value="1"/>
</dbReference>
<evidence type="ECO:0000259" key="1">
    <source>
        <dbReference type="Pfam" id="PF04195"/>
    </source>
</evidence>
<dbReference type="Pfam" id="PF04195">
    <property type="entry name" value="Transposase_28"/>
    <property type="match status" value="1"/>
</dbReference>
<accession>A0A699QTA1</accession>
<sequence>MSGEDQAVDVTALPKFDMPLYESEMTAKDVKSLAIRHGIPLDLHLVALTKGWTMYKLSDDMIGLYEQYFEFSRIRVPFSTFLLAVIKHFRIHISHLVPLGLNRLTMFELYCRSLGIVPSVNLFRVFYKVSKQGYWFSFEKRVGGPYRTLWPEDTMILMSMTPFQKMALVPQMYRR</sequence>
<protein>
    <recommendedName>
        <fullName evidence="1">Transposase (putative) gypsy type domain-containing protein</fullName>
    </recommendedName>
</protein>
<dbReference type="InterPro" id="IPR007321">
    <property type="entry name" value="Transposase_28"/>
</dbReference>
<evidence type="ECO:0000313" key="2">
    <source>
        <dbReference type="EMBL" id="GFC75982.1"/>
    </source>
</evidence>
<reference evidence="2" key="1">
    <citation type="journal article" date="2019" name="Sci. Rep.">
        <title>Draft genome of Tanacetum cinerariifolium, the natural source of mosquito coil.</title>
        <authorList>
            <person name="Yamashiro T."/>
            <person name="Shiraishi A."/>
            <person name="Satake H."/>
            <person name="Nakayama K."/>
        </authorList>
    </citation>
    <scope>NUCLEOTIDE SEQUENCE</scope>
</reference>
<organism evidence="2">
    <name type="scientific">Tanacetum cinerariifolium</name>
    <name type="common">Dalmatian daisy</name>
    <name type="synonym">Chrysanthemum cinerariifolium</name>
    <dbReference type="NCBI Taxonomy" id="118510"/>
    <lineage>
        <taxon>Eukaryota</taxon>
        <taxon>Viridiplantae</taxon>
        <taxon>Streptophyta</taxon>
        <taxon>Embryophyta</taxon>
        <taxon>Tracheophyta</taxon>
        <taxon>Spermatophyta</taxon>
        <taxon>Magnoliopsida</taxon>
        <taxon>eudicotyledons</taxon>
        <taxon>Gunneridae</taxon>
        <taxon>Pentapetalae</taxon>
        <taxon>asterids</taxon>
        <taxon>campanulids</taxon>
        <taxon>Asterales</taxon>
        <taxon>Asteraceae</taxon>
        <taxon>Asteroideae</taxon>
        <taxon>Anthemideae</taxon>
        <taxon>Anthemidinae</taxon>
        <taxon>Tanacetum</taxon>
    </lineage>
</organism>
<proteinExistence type="predicted"/>
<dbReference type="PANTHER" id="PTHR31099">
    <property type="entry name" value="OS06G0165300 PROTEIN"/>
    <property type="match status" value="1"/>
</dbReference>
<gene>
    <name evidence="2" type="ORF">Tci_847952</name>
</gene>
<name>A0A699QTA1_TANCI</name>
<dbReference type="EMBL" id="BKCJ011054203">
    <property type="protein sequence ID" value="GFC75982.1"/>
    <property type="molecule type" value="Genomic_DNA"/>
</dbReference>
<feature type="domain" description="Transposase (putative) gypsy type" evidence="1">
    <location>
        <begin position="74"/>
        <end position="130"/>
    </location>
</feature>
<comment type="caution">
    <text evidence="2">The sequence shown here is derived from an EMBL/GenBank/DDBJ whole genome shotgun (WGS) entry which is preliminary data.</text>
</comment>
<dbReference type="AlphaFoldDB" id="A0A699QTA1"/>